<evidence type="ECO:0000313" key="3">
    <source>
        <dbReference type="Proteomes" id="UP000018621"/>
    </source>
</evidence>
<accession>V5Q7I0</accession>
<evidence type="ECO:0000313" key="2">
    <source>
        <dbReference type="EMBL" id="AHB12097.1"/>
    </source>
</evidence>
<gene>
    <name evidence="2" type="ORF">Sano_77</name>
</gene>
<feature type="compositionally biased region" description="Low complexity" evidence="1">
    <location>
        <begin position="65"/>
        <end position="76"/>
    </location>
</feature>
<reference evidence="2 3" key="1">
    <citation type="journal article" date="2014" name="J. Bacteriol.">
        <title>Characterization of novel virulent broad-host-range phages of Xylella fastidiosa and Xanthomonas.</title>
        <authorList>
            <person name="Ahern S.J."/>
            <person name="Das M."/>
            <person name="Bhowmick T.S."/>
            <person name="Young R."/>
            <person name="Gonzalez C.F."/>
        </authorList>
    </citation>
    <scope>NUCLEOTIDE SEQUENCE [LARGE SCALE GENOMIC DNA]</scope>
</reference>
<dbReference type="EMBL" id="KF626665">
    <property type="protein sequence ID" value="AHB12097.1"/>
    <property type="molecule type" value="Genomic_DNA"/>
</dbReference>
<organism evidence="2 3">
    <name type="scientific">Xylella phage Sano</name>
    <dbReference type="NCBI Taxonomy" id="1415148"/>
    <lineage>
        <taxon>Viruses</taxon>
        <taxon>Duplodnaviria</taxon>
        <taxon>Heunggongvirae</taxon>
        <taxon>Uroviricota</taxon>
        <taxon>Caudoviricetes</taxon>
        <taxon>Casjensviridae</taxon>
        <taxon>Sanovirus</taxon>
        <taxon>Sanovirus sano</taxon>
        <taxon>Xylella virus Sano</taxon>
    </lineage>
</organism>
<evidence type="ECO:0000256" key="1">
    <source>
        <dbReference type="SAM" id="MobiDB-lite"/>
    </source>
</evidence>
<sequence>MTTTVKLSYVHGNKALAVKLEGNSVGELGPGRSIEVSLHSGQQLTIDETGEFFGSTKSEVQQPQATVDEATTDAAAYEGRRDLPPGAGEPGSNVPDTRVE</sequence>
<dbReference type="Proteomes" id="UP000018621">
    <property type="component" value="Segment"/>
</dbReference>
<name>V5Q7I0_9CAUD</name>
<keyword evidence="3" id="KW-1185">Reference proteome</keyword>
<proteinExistence type="predicted"/>
<protein>
    <submittedName>
        <fullName evidence="2">Uncharacterized protein</fullName>
    </submittedName>
</protein>
<dbReference type="OrthoDB" id="39180at10239"/>
<feature type="region of interest" description="Disordered" evidence="1">
    <location>
        <begin position="56"/>
        <end position="100"/>
    </location>
</feature>